<evidence type="ECO:0000256" key="6">
    <source>
        <dbReference type="ARBA" id="ARBA00022729"/>
    </source>
</evidence>
<dbReference type="KEGG" id="cput:CONPUDRAFT_61207"/>
<feature type="domain" description="UGGT thioredoxin-like" evidence="13">
    <location>
        <begin position="469"/>
        <end position="737"/>
    </location>
</feature>
<sequence length="1605" mass="178408">MVNRALAAASVLLALGSGHGAYGASPPVKVSLRSAFPAADTLFEALEAIALENSTALFPLLSHFPLSGLPSSYTPQDAHTRVFDLAQEYKLLDGGSLSSARTLLGLHAAAPRLAVSAQHYEDRLQQETSGRAGGKGCESWVDWYGEVLCDAEELKTKVSSAPGDPDYMAFKSLPFDYAHALPPSLDEPPFKVVHYADPTANGFAPIHAALLSLEPKVEYVLRWARTARSGESEGSLTDYLSGYGVALDLKKMDYLVIDDRAHRSDDAASSTNDEDLKTEEGEAMRTPEEILTCIFESLPYVDEAAKERAKANEPLTEDEIAALGMKATQFISRFSSRPHDASLYVHPCWDNHHQAPPDQLTLMSVLSRSFPLYATPLARKVELTEGVVDEVYENWEKATPGVGALWINGRALEQKDGQDGNIFSLLRTIRRERALVQSIMDLGLTGEQAVEVLMHPAYTKWADALDGIVDASDRPEGGDVVLWWNDIETEDRYQSFRPALTGLMRMHPAALFSPMLQIRANIINTVLVLDLSSPSSLAFLSNQVEGIVARGYPVRWGLVPAVETDHAMVMARLVYYVHGRYGSKAMVGFIKSVTGNHDHIVSWDAVRSVFASFEPAHTFDEVAEGVVPLSKPAEAGETQEEAINDQLDVIKKARQYSKRLGQPKNDGLGGHGFVNGRYIELNDWITFSQGFQTESMLHLQFLQELVYTGQLKDTDIPLVSTLFYDLPGTPSRRNPYIHQAQAKGDAKIFSLPELFKESGFTRGKDAFVVPEGSEKHPITMYVVGDFDSPAGRAVLKESLEFTKLNSRSRVTFVHNPATDSDQLIRKLGLEAHTFEHSSQKSFSIEEFDDVLQKDVALNRAPTKLILRKLGLAPGDLAILVNGRLVGPIAPESGFVAEDFATLESYELKKRVERVEIALDDVLEQDSEKPRDAATYSHLASMISSIVASIQQPDPSEVGLFDAAQRPRSASYRKLSGQYTLSWIGTKDYSKTQMTLLIDPLSEMAQKWSSILDCWFDLFPDVYLEVYMNPTQHSEIPLKRFYRSNIQSRLQYNGQGQEVPAIVEFAGLPVEPIYTLAMDVPPSWLVRPREAMYDLDNIQLSTLSPEDRTTGLQALFALDYIVIEGHARETIADSPPSGLQLELTPTSSTTSESNTTTVPVDDTLVVANLGYFQFKAKPGVFELGIREGRGREVYMLESVGAQGWDSPSVEKVGRELAVMSLEGATIYPRFGRKPGMDGVSVLEQPEAYDAHSGGILDNIVVSEFLSPKARQTDLAVSGKPQAEINIFTVASGHLYERFASIMILSVLRNTKSTVKFWFIENFLSPSFLEFIPHMAEEYGFQYELVTYKWPSWLRAQKEKQRIIWAYKILFLDVLFPMDLKKVIFVDADQIVRADLQELVDLDLHGAPYGYTPMGNDNTDMEGFRFWKTGYWADFLNGRPYHISALYVVDLVRFRAMAAGDMLRGHYHALSADPNSLANLDQDLPNNLQMSVPIFSLDEDWLWCETWCIKDRLHRAKTIDLCQNPLTKEPKLSRARQIPEWDLYDTEIANFSRRLAEQGKIHSSAATADTTVLANEAAAKAVVADGAERSEDPPGESHSGGRQVDEL</sequence>
<evidence type="ECO:0000313" key="16">
    <source>
        <dbReference type="EMBL" id="EIW78230.1"/>
    </source>
</evidence>
<reference evidence="17" key="1">
    <citation type="journal article" date="2012" name="Science">
        <title>The Paleozoic origin of enzymatic lignin decomposition reconstructed from 31 fungal genomes.</title>
        <authorList>
            <person name="Floudas D."/>
            <person name="Binder M."/>
            <person name="Riley R."/>
            <person name="Barry K."/>
            <person name="Blanchette R.A."/>
            <person name="Henrissat B."/>
            <person name="Martinez A.T."/>
            <person name="Otillar R."/>
            <person name="Spatafora J.W."/>
            <person name="Yadav J.S."/>
            <person name="Aerts A."/>
            <person name="Benoit I."/>
            <person name="Boyd A."/>
            <person name="Carlson A."/>
            <person name="Copeland A."/>
            <person name="Coutinho P.M."/>
            <person name="de Vries R.P."/>
            <person name="Ferreira P."/>
            <person name="Findley K."/>
            <person name="Foster B."/>
            <person name="Gaskell J."/>
            <person name="Glotzer D."/>
            <person name="Gorecki P."/>
            <person name="Heitman J."/>
            <person name="Hesse C."/>
            <person name="Hori C."/>
            <person name="Igarashi K."/>
            <person name="Jurgens J.A."/>
            <person name="Kallen N."/>
            <person name="Kersten P."/>
            <person name="Kohler A."/>
            <person name="Kuees U."/>
            <person name="Kumar T.K.A."/>
            <person name="Kuo A."/>
            <person name="LaButti K."/>
            <person name="Larrondo L.F."/>
            <person name="Lindquist E."/>
            <person name="Ling A."/>
            <person name="Lombard V."/>
            <person name="Lucas S."/>
            <person name="Lundell T."/>
            <person name="Martin R."/>
            <person name="McLaughlin D.J."/>
            <person name="Morgenstern I."/>
            <person name="Morin E."/>
            <person name="Murat C."/>
            <person name="Nagy L.G."/>
            <person name="Nolan M."/>
            <person name="Ohm R.A."/>
            <person name="Patyshakuliyeva A."/>
            <person name="Rokas A."/>
            <person name="Ruiz-Duenas F.J."/>
            <person name="Sabat G."/>
            <person name="Salamov A."/>
            <person name="Samejima M."/>
            <person name="Schmutz J."/>
            <person name="Slot J.C."/>
            <person name="St John F."/>
            <person name="Stenlid J."/>
            <person name="Sun H."/>
            <person name="Sun S."/>
            <person name="Syed K."/>
            <person name="Tsang A."/>
            <person name="Wiebenga A."/>
            <person name="Young D."/>
            <person name="Pisabarro A."/>
            <person name="Eastwood D.C."/>
            <person name="Martin F."/>
            <person name="Cullen D."/>
            <person name="Grigoriev I.V."/>
            <person name="Hibbett D.S."/>
        </authorList>
    </citation>
    <scope>NUCLEOTIDE SEQUENCE [LARGE SCALE GENOMIC DNA]</scope>
    <source>
        <strain evidence="17">RWD-64-598 SS2</strain>
    </source>
</reference>
<dbReference type="EMBL" id="JH711582">
    <property type="protein sequence ID" value="EIW78230.1"/>
    <property type="molecule type" value="Genomic_DNA"/>
</dbReference>
<comment type="caution">
    <text evidence="16">The sequence shown here is derived from an EMBL/GenBank/DDBJ whole genome shotgun (WGS) entry which is preliminary data.</text>
</comment>
<dbReference type="OMA" id="RQTKTRF"/>
<dbReference type="OrthoDB" id="27683at2759"/>
<dbReference type="GO" id="GO:0018279">
    <property type="term" value="P:protein N-linked glycosylation via asparagine"/>
    <property type="evidence" value="ECO:0007669"/>
    <property type="project" value="TreeGrafter"/>
</dbReference>
<dbReference type="Pfam" id="PF18402">
    <property type="entry name" value="Thioredoxin_14"/>
    <property type="match status" value="1"/>
</dbReference>
<keyword evidence="17" id="KW-1185">Reference proteome</keyword>
<evidence type="ECO:0000259" key="12">
    <source>
        <dbReference type="Pfam" id="PF18401"/>
    </source>
</evidence>
<evidence type="ECO:0000259" key="15">
    <source>
        <dbReference type="Pfam" id="PF18404"/>
    </source>
</evidence>
<dbReference type="InterPro" id="IPR040693">
    <property type="entry name" value="UGGT_TRXL_1"/>
</dbReference>
<accession>A0A5M3MH05</accession>
<feature type="chain" id="PRO_5024293571" evidence="10">
    <location>
        <begin position="24"/>
        <end position="1605"/>
    </location>
</feature>
<proteinExistence type="inferred from homology"/>
<evidence type="ECO:0000256" key="7">
    <source>
        <dbReference type="ARBA" id="ARBA00022824"/>
    </source>
</evidence>
<feature type="domain" description="Glucosyltransferase 24 catalytic" evidence="15">
    <location>
        <begin position="1283"/>
        <end position="1548"/>
    </location>
</feature>
<dbReference type="Pfam" id="PF18404">
    <property type="entry name" value="Glyco_transf_24"/>
    <property type="match status" value="1"/>
</dbReference>
<evidence type="ECO:0000256" key="4">
    <source>
        <dbReference type="ARBA" id="ARBA00006351"/>
    </source>
</evidence>
<feature type="compositionally biased region" description="Basic and acidic residues" evidence="9">
    <location>
        <begin position="274"/>
        <end position="283"/>
    </location>
</feature>
<feature type="region of interest" description="Disordered" evidence="9">
    <location>
        <begin position="264"/>
        <end position="283"/>
    </location>
</feature>
<keyword evidence="6 10" id="KW-0732">Signal</keyword>
<dbReference type="FunFam" id="3.90.550.10:FF:000065">
    <property type="entry name" value="UDP-glucose:glycoprotein glucosyltransferase, putative"/>
    <property type="match status" value="1"/>
</dbReference>
<comment type="pathway">
    <text evidence="3">Protein modification; protein glycosylation.</text>
</comment>
<comment type="cofactor">
    <cofactor evidence="1">
        <name>Ca(2+)</name>
        <dbReference type="ChEBI" id="CHEBI:29108"/>
    </cofactor>
</comment>
<dbReference type="Proteomes" id="UP000053558">
    <property type="component" value="Unassembled WGS sequence"/>
</dbReference>
<keyword evidence="7" id="KW-0256">Endoplasmic reticulum</keyword>
<dbReference type="PANTHER" id="PTHR11226">
    <property type="entry name" value="UDP-GLUCOSE GLYCOPROTEIN:GLUCOSYLTRANSFERASE"/>
    <property type="match status" value="1"/>
</dbReference>
<dbReference type="InterPro" id="IPR009448">
    <property type="entry name" value="UDP-g_GGtrans"/>
</dbReference>
<feature type="region of interest" description="Disordered" evidence="9">
    <location>
        <begin position="1132"/>
        <end position="1155"/>
    </location>
</feature>
<dbReference type="Pfam" id="PF18401">
    <property type="entry name" value="Thioredoxin_13"/>
    <property type="match status" value="1"/>
</dbReference>
<feature type="region of interest" description="Disordered" evidence="9">
    <location>
        <begin position="1581"/>
        <end position="1605"/>
    </location>
</feature>
<dbReference type="GO" id="GO:0036503">
    <property type="term" value="P:ERAD pathway"/>
    <property type="evidence" value="ECO:0007669"/>
    <property type="project" value="TreeGrafter"/>
</dbReference>
<organism evidence="16 17">
    <name type="scientific">Coniophora puteana (strain RWD-64-598)</name>
    <name type="common">Brown rot fungus</name>
    <dbReference type="NCBI Taxonomy" id="741705"/>
    <lineage>
        <taxon>Eukaryota</taxon>
        <taxon>Fungi</taxon>
        <taxon>Dikarya</taxon>
        <taxon>Basidiomycota</taxon>
        <taxon>Agaricomycotina</taxon>
        <taxon>Agaricomycetes</taxon>
        <taxon>Agaricomycetidae</taxon>
        <taxon>Boletales</taxon>
        <taxon>Coniophorineae</taxon>
        <taxon>Coniophoraceae</taxon>
        <taxon>Coniophora</taxon>
    </lineage>
</organism>
<dbReference type="CDD" id="cd06432">
    <property type="entry name" value="GT8_HUGT1_C_like"/>
    <property type="match status" value="1"/>
</dbReference>
<dbReference type="InterPro" id="IPR040692">
    <property type="entry name" value="UGGT_TRXL_3"/>
</dbReference>
<dbReference type="Pfam" id="PF18403">
    <property type="entry name" value="Thioredoxin_15"/>
    <property type="match status" value="1"/>
</dbReference>
<evidence type="ECO:0000256" key="3">
    <source>
        <dbReference type="ARBA" id="ARBA00004922"/>
    </source>
</evidence>
<evidence type="ECO:0000256" key="9">
    <source>
        <dbReference type="SAM" id="MobiDB-lite"/>
    </source>
</evidence>
<evidence type="ECO:0000259" key="11">
    <source>
        <dbReference type="Pfam" id="PF18400"/>
    </source>
</evidence>
<gene>
    <name evidence="16" type="ORF">CONPUDRAFT_61207</name>
</gene>
<dbReference type="InterPro" id="IPR040497">
    <property type="entry name" value="Glyco_transf_24"/>
</dbReference>
<dbReference type="Pfam" id="PF06427">
    <property type="entry name" value="UDP-g_GGTase"/>
    <property type="match status" value="1"/>
</dbReference>
<dbReference type="PANTHER" id="PTHR11226:SF0">
    <property type="entry name" value="UDP-GLUCOSE:GLYCOPROTEIN GLUCOSYLTRANSFERASE"/>
    <property type="match status" value="1"/>
</dbReference>
<evidence type="ECO:0000313" key="17">
    <source>
        <dbReference type="Proteomes" id="UP000053558"/>
    </source>
</evidence>
<dbReference type="SUPFAM" id="SSF53448">
    <property type="entry name" value="Nucleotide-diphospho-sugar transferases"/>
    <property type="match status" value="1"/>
</dbReference>
<dbReference type="InterPro" id="IPR040694">
    <property type="entry name" value="UGGT_TRXL_2"/>
</dbReference>
<evidence type="ECO:0000259" key="14">
    <source>
        <dbReference type="Pfam" id="PF18403"/>
    </source>
</evidence>
<dbReference type="UniPathway" id="UPA00378"/>
<evidence type="ECO:0000256" key="8">
    <source>
        <dbReference type="ARBA" id="ARBA00023180"/>
    </source>
</evidence>
<keyword evidence="5 16" id="KW-0808">Transferase</keyword>
<dbReference type="RefSeq" id="XP_007771147.1">
    <property type="nucleotide sequence ID" value="XM_007772957.1"/>
</dbReference>
<dbReference type="Pfam" id="PF18400">
    <property type="entry name" value="Thioredoxin_12"/>
    <property type="match status" value="1"/>
</dbReference>
<name>A0A5M3MH05_CONPW</name>
<feature type="domain" description="UGGT thioredoxin-like" evidence="11">
    <location>
        <begin position="41"/>
        <end position="229"/>
    </location>
</feature>
<dbReference type="GO" id="GO:0003980">
    <property type="term" value="F:UDP-glucose:glycoprotein glucosyltransferase activity"/>
    <property type="evidence" value="ECO:0007669"/>
    <property type="project" value="InterPro"/>
</dbReference>
<dbReference type="GO" id="GO:0005788">
    <property type="term" value="C:endoplasmic reticulum lumen"/>
    <property type="evidence" value="ECO:0007669"/>
    <property type="project" value="UniProtKB-SubCell"/>
</dbReference>
<evidence type="ECO:0000256" key="10">
    <source>
        <dbReference type="SAM" id="SignalP"/>
    </source>
</evidence>
<feature type="compositionally biased region" description="Low complexity" evidence="9">
    <location>
        <begin position="1143"/>
        <end position="1155"/>
    </location>
</feature>
<evidence type="ECO:0000256" key="1">
    <source>
        <dbReference type="ARBA" id="ARBA00001913"/>
    </source>
</evidence>
<dbReference type="GO" id="GO:0051082">
    <property type="term" value="F:unfolded protein binding"/>
    <property type="evidence" value="ECO:0007669"/>
    <property type="project" value="TreeGrafter"/>
</dbReference>
<dbReference type="Gene3D" id="3.90.550.10">
    <property type="entry name" value="Spore Coat Polysaccharide Biosynthesis Protein SpsA, Chain A"/>
    <property type="match status" value="1"/>
</dbReference>
<dbReference type="InterPro" id="IPR029044">
    <property type="entry name" value="Nucleotide-diphossugar_trans"/>
</dbReference>
<evidence type="ECO:0000259" key="13">
    <source>
        <dbReference type="Pfam" id="PF18402"/>
    </source>
</evidence>
<feature type="signal peptide" evidence="10">
    <location>
        <begin position="1"/>
        <end position="23"/>
    </location>
</feature>
<evidence type="ECO:0000256" key="2">
    <source>
        <dbReference type="ARBA" id="ARBA00004319"/>
    </source>
</evidence>
<dbReference type="InterPro" id="IPR040525">
    <property type="entry name" value="UGGT_TRXL_4"/>
</dbReference>
<comment type="subcellular location">
    <subcellularLocation>
        <location evidence="2">Endoplasmic reticulum lumen</location>
    </subcellularLocation>
</comment>
<feature type="domain" description="UDP-glucose:glycoprotein glucosyltransferase thioredoxin-like" evidence="14">
    <location>
        <begin position="772"/>
        <end position="947"/>
    </location>
</feature>
<comment type="similarity">
    <text evidence="4">Belongs to the glycosyltransferase 8 family.</text>
</comment>
<dbReference type="GeneID" id="19208135"/>
<keyword evidence="8" id="KW-0325">Glycoprotein</keyword>
<evidence type="ECO:0000256" key="5">
    <source>
        <dbReference type="ARBA" id="ARBA00022679"/>
    </source>
</evidence>
<feature type="domain" description="UGGT thioredoxin-like" evidence="12">
    <location>
        <begin position="312"/>
        <end position="460"/>
    </location>
</feature>
<protein>
    <submittedName>
        <fullName evidence="16">Glycosyltransferase family 24 protein</fullName>
    </submittedName>
</protein>